<sequence length="138" mass="15025">MKLQQALSVLLSFALSSAAPAQEAPLDNGVYVCLDPNFTGLCQTWPMFAFSGWCRTLPDPWYKQISSFGPDPSVACYLYSGDHCDGEGYGLIRYPGIANLGDVGWDNRAGSFKCSVAGSPFQKSTLQDEPHSFKVEQS</sequence>
<evidence type="ECO:0000313" key="2">
    <source>
        <dbReference type="EMBL" id="KAF2668588.1"/>
    </source>
</evidence>
<evidence type="ECO:0000256" key="1">
    <source>
        <dbReference type="SAM" id="SignalP"/>
    </source>
</evidence>
<accession>A0A6A6UBV5</accession>
<feature type="signal peptide" evidence="1">
    <location>
        <begin position="1"/>
        <end position="18"/>
    </location>
</feature>
<evidence type="ECO:0008006" key="4">
    <source>
        <dbReference type="Google" id="ProtNLM"/>
    </source>
</evidence>
<organism evidence="2 3">
    <name type="scientific">Microthyrium microscopicum</name>
    <dbReference type="NCBI Taxonomy" id="703497"/>
    <lineage>
        <taxon>Eukaryota</taxon>
        <taxon>Fungi</taxon>
        <taxon>Dikarya</taxon>
        <taxon>Ascomycota</taxon>
        <taxon>Pezizomycotina</taxon>
        <taxon>Dothideomycetes</taxon>
        <taxon>Dothideomycetes incertae sedis</taxon>
        <taxon>Microthyriales</taxon>
        <taxon>Microthyriaceae</taxon>
        <taxon>Microthyrium</taxon>
    </lineage>
</organism>
<dbReference type="OrthoDB" id="3647166at2759"/>
<protein>
    <recommendedName>
        <fullName evidence="4">Beta/gamma crystallin 'Greek key' domain-containing protein</fullName>
    </recommendedName>
</protein>
<evidence type="ECO:0000313" key="3">
    <source>
        <dbReference type="Proteomes" id="UP000799302"/>
    </source>
</evidence>
<gene>
    <name evidence="2" type="ORF">BT63DRAFT_456231</name>
</gene>
<keyword evidence="1" id="KW-0732">Signal</keyword>
<keyword evidence="3" id="KW-1185">Reference proteome</keyword>
<name>A0A6A6UBV5_9PEZI</name>
<dbReference type="Proteomes" id="UP000799302">
    <property type="component" value="Unassembled WGS sequence"/>
</dbReference>
<dbReference type="Gene3D" id="2.60.20.10">
    <property type="entry name" value="Crystallins"/>
    <property type="match status" value="1"/>
</dbReference>
<dbReference type="EMBL" id="MU004236">
    <property type="protein sequence ID" value="KAF2668588.1"/>
    <property type="molecule type" value="Genomic_DNA"/>
</dbReference>
<proteinExistence type="predicted"/>
<feature type="chain" id="PRO_5025519525" description="Beta/gamma crystallin 'Greek key' domain-containing protein" evidence="1">
    <location>
        <begin position="19"/>
        <end position="138"/>
    </location>
</feature>
<dbReference type="AlphaFoldDB" id="A0A6A6UBV5"/>
<reference evidence="2" key="1">
    <citation type="journal article" date="2020" name="Stud. Mycol.">
        <title>101 Dothideomycetes genomes: a test case for predicting lifestyles and emergence of pathogens.</title>
        <authorList>
            <person name="Haridas S."/>
            <person name="Albert R."/>
            <person name="Binder M."/>
            <person name="Bloem J."/>
            <person name="Labutti K."/>
            <person name="Salamov A."/>
            <person name="Andreopoulos B."/>
            <person name="Baker S."/>
            <person name="Barry K."/>
            <person name="Bills G."/>
            <person name="Bluhm B."/>
            <person name="Cannon C."/>
            <person name="Castanera R."/>
            <person name="Culley D."/>
            <person name="Daum C."/>
            <person name="Ezra D."/>
            <person name="Gonzalez J."/>
            <person name="Henrissat B."/>
            <person name="Kuo A."/>
            <person name="Liang C."/>
            <person name="Lipzen A."/>
            <person name="Lutzoni F."/>
            <person name="Magnuson J."/>
            <person name="Mondo S."/>
            <person name="Nolan M."/>
            <person name="Ohm R."/>
            <person name="Pangilinan J."/>
            <person name="Park H.-J."/>
            <person name="Ramirez L."/>
            <person name="Alfaro M."/>
            <person name="Sun H."/>
            <person name="Tritt A."/>
            <person name="Yoshinaga Y."/>
            <person name="Zwiers L.-H."/>
            <person name="Turgeon B."/>
            <person name="Goodwin S."/>
            <person name="Spatafora J."/>
            <person name="Crous P."/>
            <person name="Grigoriev I."/>
        </authorList>
    </citation>
    <scope>NUCLEOTIDE SEQUENCE</scope>
    <source>
        <strain evidence="2">CBS 115976</strain>
    </source>
</reference>